<protein>
    <submittedName>
        <fullName evidence="1">Uncharacterized protein</fullName>
    </submittedName>
</protein>
<dbReference type="EMBL" id="MN740066">
    <property type="protein sequence ID" value="QHT86298.1"/>
    <property type="molecule type" value="Genomic_DNA"/>
</dbReference>
<dbReference type="AlphaFoldDB" id="A0A6C0HZW2"/>
<reference evidence="1" key="1">
    <citation type="journal article" date="2020" name="Nature">
        <title>Giant virus diversity and host interactions through global metagenomics.</title>
        <authorList>
            <person name="Schulz F."/>
            <person name="Roux S."/>
            <person name="Paez-Espino D."/>
            <person name="Jungbluth S."/>
            <person name="Walsh D.A."/>
            <person name="Denef V.J."/>
            <person name="McMahon K.D."/>
            <person name="Konstantinidis K.T."/>
            <person name="Eloe-Fadrosh E.A."/>
            <person name="Kyrpides N.C."/>
            <person name="Woyke T."/>
        </authorList>
    </citation>
    <scope>NUCLEOTIDE SEQUENCE</scope>
    <source>
        <strain evidence="1">GVMAG-M-3300023184-186</strain>
    </source>
</reference>
<name>A0A6C0HZW2_9ZZZZ</name>
<proteinExistence type="predicted"/>
<evidence type="ECO:0000313" key="1">
    <source>
        <dbReference type="EMBL" id="QHT86298.1"/>
    </source>
</evidence>
<accession>A0A6C0HZW2</accession>
<organism evidence="1">
    <name type="scientific">viral metagenome</name>
    <dbReference type="NCBI Taxonomy" id="1070528"/>
    <lineage>
        <taxon>unclassified sequences</taxon>
        <taxon>metagenomes</taxon>
        <taxon>organismal metagenomes</taxon>
    </lineage>
</organism>
<sequence>MADINLHKERNLHKARGFISILRQCMRRMRAKECLKKYFLKYIYKKRLKKYLKLQLDRKQVKSSYMCRAYDVHYIEHPLHTLIPYEEQNNYISKELRDKYRRGFWSDLEEEQVQVAPPPTYYSGRYFTQDQIDDGAFVYSGRSVTCRYRGMDYCGLFGLGPRGHAYDSCIGWCGSRHDPENEKCHNVEIREAIMTIVLVIKRWIRNKILRKKRRLPLQILHKELFDKYYHSSYVEGTQSIKSGKNAIQVLFYSRFVKGHIMPYL</sequence>